<keyword evidence="9" id="KW-1003">Cell membrane</keyword>
<gene>
    <name evidence="9 10" type="primary">hppA</name>
    <name evidence="10" type="ORF">B1812_18165</name>
</gene>
<keyword evidence="8 9" id="KW-0472">Membrane</keyword>
<dbReference type="STRING" id="655015.B1812_18165"/>
<dbReference type="PANTHER" id="PTHR31998">
    <property type="entry name" value="K(+)-INSENSITIVE PYROPHOSPHATE-ENERGIZED PROTON PUMP"/>
    <property type="match status" value="1"/>
</dbReference>
<feature type="transmembrane region" description="Helical" evidence="9">
    <location>
        <begin position="315"/>
        <end position="336"/>
    </location>
</feature>
<dbReference type="PIRSF" id="PIRSF001265">
    <property type="entry name" value="H+-PPase"/>
    <property type="match status" value="1"/>
</dbReference>
<dbReference type="NCBIfam" id="NF001960">
    <property type="entry name" value="PRK00733.3-5"/>
    <property type="match status" value="1"/>
</dbReference>
<feature type="transmembrane region" description="Helical" evidence="9">
    <location>
        <begin position="348"/>
        <end position="369"/>
    </location>
</feature>
<comment type="caution">
    <text evidence="9">Lacks conserved residue(s) required for the propagation of feature annotation.</text>
</comment>
<evidence type="ECO:0000256" key="6">
    <source>
        <dbReference type="ARBA" id="ARBA00022989"/>
    </source>
</evidence>
<accession>A0A1W6MYT1</accession>
<evidence type="ECO:0000313" key="11">
    <source>
        <dbReference type="Proteomes" id="UP000193978"/>
    </source>
</evidence>
<evidence type="ECO:0000256" key="7">
    <source>
        <dbReference type="ARBA" id="ARBA00023065"/>
    </source>
</evidence>
<comment type="cofactor">
    <cofactor evidence="9">
        <name>Mg(2+)</name>
        <dbReference type="ChEBI" id="CHEBI:18420"/>
    </cofactor>
</comment>
<feature type="transmembrane region" description="Helical" evidence="9">
    <location>
        <begin position="490"/>
        <end position="509"/>
    </location>
</feature>
<dbReference type="RefSeq" id="WP_085772830.1">
    <property type="nucleotide sequence ID" value="NZ_AP027149.1"/>
</dbReference>
<dbReference type="AlphaFoldDB" id="A0A1W6MYT1"/>
<protein>
    <recommendedName>
        <fullName evidence="9">K(+)-insensitive pyrophosphate-energized proton pump</fullName>
        <ecNumber evidence="9">7.1.3.1</ecNumber>
    </recommendedName>
    <alternativeName>
        <fullName evidence="9">Membrane-bound proton-translocating pyrophosphatase</fullName>
    </alternativeName>
    <alternativeName>
        <fullName evidence="9">Pyrophosphate-energized inorganic pyrophosphatase</fullName>
        <shortName evidence="9">H(+)-PPase</shortName>
    </alternativeName>
</protein>
<feature type="transmembrane region" description="Helical" evidence="9">
    <location>
        <begin position="603"/>
        <end position="624"/>
    </location>
</feature>
<feature type="transmembrane region" description="Helical" evidence="9">
    <location>
        <begin position="705"/>
        <end position="725"/>
    </location>
</feature>
<keyword evidence="9" id="KW-0375">Hydrogen ion transport</keyword>
<evidence type="ECO:0000256" key="4">
    <source>
        <dbReference type="ARBA" id="ARBA00022842"/>
    </source>
</evidence>
<dbReference type="NCBIfam" id="NF001951">
    <property type="entry name" value="PRK00733.1-2"/>
    <property type="match status" value="1"/>
</dbReference>
<dbReference type="InterPro" id="IPR004131">
    <property type="entry name" value="PPase-energised_H-pump"/>
</dbReference>
<evidence type="ECO:0000256" key="9">
    <source>
        <dbReference type="HAMAP-Rule" id="MF_01129"/>
    </source>
</evidence>
<sequence>MVLFLTILFGLAAVAYGALTAKELLAQDAGSARMQEIAGAIAEGAQAYLNRQYRTIGMVGAGVAVLLALFLGLWVAFGFVLGAVLSGAAGYIGMNVSVRANVRTAQAATKSLAEGLDIAFKAGAITGLLVAGLALLGVAIYYAILTWGAGYGPADRTVVDALVGLSFGASLISIFARLGGGIFTKGADVGADLVGKVEAGIPEDDPRNPATIADNVGDNVGDCAGMAADLFETYAVTVVATMVLASIFFSGQEGLSNAVLYPLAIGGLSILASIAGTYFVQLGDSHSFELTKLAAPWFKKLGIDDSIMGALYKGLIASGVFSIAGLFLATLFTVGLGEIGKVNGQPIYGFWLFIDGVIGLIVTAAIVYITEYYTGTGKRPVVSIAQASVTGHGTNVIQGLAVSLESTAAPALVIVLGILFTYNLGGLFGVAIAVTTMLGLAGMIVALDAFGPVTDNAGGIAEMAGLPKEVRQSTDALDAVGNTTKAVTKGYAIGSAGLGALVLFAAYTNDLKHFTEQGLPFFKGMETVDFALSNPYVVAGLIFGGLIPYLFGGIAMTAVGRAAGSVVEEVRRQFKNPGIMAGTERPDYGRAVDLLTQAAIQEMIVPSLLPVLAPIVAFLVAWILGGKANAFAALGALLLGVIVNGIFVAISMTSGGGAWDNAKKSFEDGFVDKDGVTHVKGGDAHKAAVTGDTVGDPYKDTAGPAVNPAIKITNIVALLLLAVLAH</sequence>
<keyword evidence="6 9" id="KW-1133">Transmembrane helix</keyword>
<dbReference type="NCBIfam" id="TIGR01104">
    <property type="entry name" value="V_PPase"/>
    <property type="match status" value="1"/>
</dbReference>
<keyword evidence="3 9" id="KW-0812">Transmembrane</keyword>
<dbReference type="EMBL" id="CP019948">
    <property type="protein sequence ID" value="ARN82696.1"/>
    <property type="molecule type" value="Genomic_DNA"/>
</dbReference>
<evidence type="ECO:0000256" key="3">
    <source>
        <dbReference type="ARBA" id="ARBA00022692"/>
    </source>
</evidence>
<dbReference type="Pfam" id="PF03030">
    <property type="entry name" value="H_PPase"/>
    <property type="match status" value="1"/>
</dbReference>
<dbReference type="GO" id="GO:0004427">
    <property type="term" value="F:inorganic diphosphate phosphatase activity"/>
    <property type="evidence" value="ECO:0007669"/>
    <property type="project" value="UniProtKB-UniRule"/>
</dbReference>
<keyword evidence="2 9" id="KW-0813">Transport</keyword>
<reference evidence="10 11" key="1">
    <citation type="submission" date="2017-02" db="EMBL/GenBank/DDBJ databases">
        <authorList>
            <person name="Peterson S.W."/>
        </authorList>
    </citation>
    <scope>NUCLEOTIDE SEQUENCE [LARGE SCALE GENOMIC DNA]</scope>
    <source>
        <strain evidence="10 11">S285</strain>
    </source>
</reference>
<organism evidence="10 11">
    <name type="scientific">Methylocystis bryophila</name>
    <dbReference type="NCBI Taxonomy" id="655015"/>
    <lineage>
        <taxon>Bacteria</taxon>
        <taxon>Pseudomonadati</taxon>
        <taxon>Pseudomonadota</taxon>
        <taxon>Alphaproteobacteria</taxon>
        <taxon>Hyphomicrobiales</taxon>
        <taxon>Methylocystaceae</taxon>
        <taxon>Methylocystis</taxon>
    </lineage>
</organism>
<keyword evidence="11" id="KW-1185">Reference proteome</keyword>
<feature type="transmembrane region" description="Helical" evidence="9">
    <location>
        <begin position="396"/>
        <end position="420"/>
    </location>
</feature>
<dbReference type="HAMAP" id="MF_01129">
    <property type="entry name" value="PPase_energized_pump"/>
    <property type="match status" value="1"/>
</dbReference>
<feature type="transmembrane region" description="Helical" evidence="9">
    <location>
        <begin position="118"/>
        <end position="145"/>
    </location>
</feature>
<keyword evidence="7 9" id="KW-0406">Ion transport</keyword>
<comment type="subunit">
    <text evidence="9">Homodimer.</text>
</comment>
<evidence type="ECO:0000256" key="5">
    <source>
        <dbReference type="ARBA" id="ARBA00022967"/>
    </source>
</evidence>
<evidence type="ECO:0000256" key="2">
    <source>
        <dbReference type="ARBA" id="ARBA00022448"/>
    </source>
</evidence>
<dbReference type="GO" id="GO:0000287">
    <property type="term" value="F:magnesium ion binding"/>
    <property type="evidence" value="ECO:0007669"/>
    <property type="project" value="UniProtKB-UniRule"/>
</dbReference>
<comment type="subcellular location">
    <subcellularLocation>
        <location evidence="9">Cell membrane</location>
        <topology evidence="9">Multi-pass membrane protein</topology>
    </subcellularLocation>
    <subcellularLocation>
        <location evidence="1">Endomembrane system</location>
        <topology evidence="1">Multi-pass membrane protein</topology>
    </subcellularLocation>
</comment>
<feature type="transmembrane region" description="Helical" evidence="9">
    <location>
        <begin position="427"/>
        <end position="447"/>
    </location>
</feature>
<feature type="transmembrane region" description="Helical" evidence="9">
    <location>
        <begin position="234"/>
        <end position="251"/>
    </location>
</feature>
<feature type="transmembrane region" description="Helical" evidence="9">
    <location>
        <begin position="56"/>
        <end position="74"/>
    </location>
</feature>
<feature type="transmembrane region" description="Helical" evidence="9">
    <location>
        <begin position="631"/>
        <end position="650"/>
    </location>
</feature>
<evidence type="ECO:0000256" key="8">
    <source>
        <dbReference type="ARBA" id="ARBA00023136"/>
    </source>
</evidence>
<keyword evidence="4 9" id="KW-0460">Magnesium</keyword>
<comment type="catalytic activity">
    <reaction evidence="9">
        <text>diphosphate + H2O + H(+)(in) = 2 phosphate + 2 H(+)(out)</text>
        <dbReference type="Rhea" id="RHEA:13973"/>
        <dbReference type="ChEBI" id="CHEBI:15377"/>
        <dbReference type="ChEBI" id="CHEBI:15378"/>
        <dbReference type="ChEBI" id="CHEBI:33019"/>
        <dbReference type="ChEBI" id="CHEBI:43474"/>
        <dbReference type="EC" id="7.1.3.1"/>
    </reaction>
</comment>
<comment type="function">
    <text evidence="9">Proton pump that utilizes the energy of pyrophosphate hydrolysis as the driving force for proton movement across the membrane. Generates a proton motive force.</text>
</comment>
<feature type="transmembrane region" description="Helical" evidence="9">
    <location>
        <begin position="157"/>
        <end position="176"/>
    </location>
</feature>
<dbReference type="OrthoDB" id="9808652at2"/>
<feature type="transmembrane region" description="Helical" evidence="9">
    <location>
        <begin position="530"/>
        <end position="551"/>
    </location>
</feature>
<keyword evidence="5 9" id="KW-1278">Translocase</keyword>
<dbReference type="KEGG" id="mbry:B1812_18165"/>
<evidence type="ECO:0000313" key="10">
    <source>
        <dbReference type="EMBL" id="ARN82696.1"/>
    </source>
</evidence>
<name>A0A1W6MYT1_9HYPH</name>
<evidence type="ECO:0000256" key="1">
    <source>
        <dbReference type="ARBA" id="ARBA00004127"/>
    </source>
</evidence>
<feature type="transmembrane region" description="Helical" evidence="9">
    <location>
        <begin position="258"/>
        <end position="280"/>
    </location>
</feature>
<dbReference type="EC" id="7.1.3.1" evidence="9"/>
<proteinExistence type="inferred from homology"/>
<dbReference type="GO" id="GO:0005886">
    <property type="term" value="C:plasma membrane"/>
    <property type="evidence" value="ECO:0007669"/>
    <property type="project" value="UniProtKB-SubCell"/>
</dbReference>
<dbReference type="GO" id="GO:0012505">
    <property type="term" value="C:endomembrane system"/>
    <property type="evidence" value="ECO:0007669"/>
    <property type="project" value="UniProtKB-SubCell"/>
</dbReference>
<feature type="site" description="Determinant of potassium independence" evidence="9">
    <location>
        <position position="485"/>
    </location>
</feature>
<comment type="similarity">
    <text evidence="9">Belongs to the H(+)-translocating pyrophosphatase (TC 3.A.10) family. K(+)-insensitive subfamily.</text>
</comment>
<dbReference type="Proteomes" id="UP000193978">
    <property type="component" value="Chromosome"/>
</dbReference>
<dbReference type="GO" id="GO:0009678">
    <property type="term" value="F:diphosphate hydrolysis-driven proton transmembrane transporter activity"/>
    <property type="evidence" value="ECO:0007669"/>
    <property type="project" value="UniProtKB-UniRule"/>
</dbReference>